<dbReference type="AlphaFoldDB" id="A0A840NE65"/>
<dbReference type="EMBL" id="JACHIV010000001">
    <property type="protein sequence ID" value="MBB5069894.1"/>
    <property type="molecule type" value="Genomic_DNA"/>
</dbReference>
<dbReference type="InterPro" id="IPR000120">
    <property type="entry name" value="Amidase"/>
</dbReference>
<gene>
    <name evidence="3" type="ORF">BJ969_002982</name>
</gene>
<comment type="caution">
    <text evidence="3">The sequence shown here is derived from an EMBL/GenBank/DDBJ whole genome shotgun (WGS) entry which is preliminary data.</text>
</comment>
<dbReference type="PANTHER" id="PTHR11895">
    <property type="entry name" value="TRANSAMIDASE"/>
    <property type="match status" value="1"/>
</dbReference>
<dbReference type="EC" id="6.3.5.6" evidence="3"/>
<proteinExistence type="inferred from homology"/>
<accession>A0A840NE65</accession>
<dbReference type="Gene3D" id="3.90.1300.10">
    <property type="entry name" value="Amidase signature (AS) domain"/>
    <property type="match status" value="1"/>
</dbReference>
<dbReference type="GO" id="GO:0050567">
    <property type="term" value="F:glutaminyl-tRNA synthase (glutamine-hydrolyzing) activity"/>
    <property type="evidence" value="ECO:0007669"/>
    <property type="project" value="UniProtKB-EC"/>
</dbReference>
<evidence type="ECO:0000313" key="3">
    <source>
        <dbReference type="EMBL" id="MBB5069894.1"/>
    </source>
</evidence>
<dbReference type="RefSeq" id="WP_184479513.1">
    <property type="nucleotide sequence ID" value="NZ_JACHIV010000001.1"/>
</dbReference>
<keyword evidence="4" id="KW-1185">Reference proteome</keyword>
<comment type="similarity">
    <text evidence="1">Belongs to the amidase family.</text>
</comment>
<dbReference type="PANTHER" id="PTHR11895:SF7">
    <property type="entry name" value="GLUTAMYL-TRNA(GLN) AMIDOTRANSFERASE SUBUNIT A, MITOCHONDRIAL"/>
    <property type="match status" value="1"/>
</dbReference>
<dbReference type="InterPro" id="IPR036928">
    <property type="entry name" value="AS_sf"/>
</dbReference>
<dbReference type="SUPFAM" id="SSF75304">
    <property type="entry name" value="Amidase signature (AS) enzymes"/>
    <property type="match status" value="1"/>
</dbReference>
<protein>
    <submittedName>
        <fullName evidence="3">Aspartyl-tRNA(Asn)/glutamyl-tRNA(Gln) amidotransferase subunit A</fullName>
        <ecNumber evidence="3">6.3.5.6</ecNumber>
        <ecNumber evidence="3">6.3.5.7</ecNumber>
    </submittedName>
</protein>
<evidence type="ECO:0000256" key="1">
    <source>
        <dbReference type="ARBA" id="ARBA00009199"/>
    </source>
</evidence>
<dbReference type="GO" id="GO:0016740">
    <property type="term" value="F:transferase activity"/>
    <property type="evidence" value="ECO:0007669"/>
    <property type="project" value="UniProtKB-KW"/>
</dbReference>
<feature type="domain" description="Amidase" evidence="2">
    <location>
        <begin position="6"/>
        <end position="421"/>
    </location>
</feature>
<evidence type="ECO:0000259" key="2">
    <source>
        <dbReference type="Pfam" id="PF01425"/>
    </source>
</evidence>
<dbReference type="Pfam" id="PF01425">
    <property type="entry name" value="Amidase"/>
    <property type="match status" value="1"/>
</dbReference>
<evidence type="ECO:0000313" key="4">
    <source>
        <dbReference type="Proteomes" id="UP000580474"/>
    </source>
</evidence>
<dbReference type="GO" id="GO:0050566">
    <property type="term" value="F:asparaginyl-tRNA synthase (glutamine-hydrolyzing) activity"/>
    <property type="evidence" value="ECO:0007669"/>
    <property type="project" value="UniProtKB-EC"/>
</dbReference>
<keyword evidence="3" id="KW-0436">Ligase</keyword>
<dbReference type="EC" id="6.3.5.7" evidence="3"/>
<dbReference type="Proteomes" id="UP000580474">
    <property type="component" value="Unassembled WGS sequence"/>
</dbReference>
<dbReference type="InterPro" id="IPR023631">
    <property type="entry name" value="Amidase_dom"/>
</dbReference>
<organism evidence="3 4">
    <name type="scientific">Saccharopolyspora gloriosae</name>
    <dbReference type="NCBI Taxonomy" id="455344"/>
    <lineage>
        <taxon>Bacteria</taxon>
        <taxon>Bacillati</taxon>
        <taxon>Actinomycetota</taxon>
        <taxon>Actinomycetes</taxon>
        <taxon>Pseudonocardiales</taxon>
        <taxon>Pseudonocardiaceae</taxon>
        <taxon>Saccharopolyspora</taxon>
    </lineage>
</organism>
<name>A0A840NE65_9PSEU</name>
<sequence length="435" mass="45992">MTSIRDLVEARLELAATKDSALHALITTLDEQALRDADRLDAASGPDGALHGLPVTVKDNIDVAGVVSTAGSAHHSSTPAAADATATRLLREAGAVVLAKNNMAEFAMGVVGRNDTFGDCRNAWDHARISGGSSSGSAVAVAAGMCAASLGTDTGGSGRVPAAVNGIVGVRPTLGRVSNLGVFPVSPSFDAVSPMAVDVRTAAAVLAALDEWDPADPTSVDAERIPVESAFVGAAGDLRVGVPANAFFDDVEPGVARVLRSALDALREVWGAPRRIEVPDAEIAQRQMLDMMYPEAAEVHEERVRLRPETLDPDVLRRIRLGHDVPPHRAQEARRWRGAFQRRVDDVFAEVDVIATPTIPVDVPRRDAVDLADSTRSIARFTYVWSMYGGPSISVPCGRHPDSGMPVGIQLTAARWHDHLALRAALAVEELSTFA</sequence>
<keyword evidence="3" id="KW-0808">Transferase</keyword>
<reference evidence="3 4" key="1">
    <citation type="submission" date="2020-08" db="EMBL/GenBank/DDBJ databases">
        <title>Sequencing the genomes of 1000 actinobacteria strains.</title>
        <authorList>
            <person name="Klenk H.-P."/>
        </authorList>
    </citation>
    <scope>NUCLEOTIDE SEQUENCE [LARGE SCALE GENOMIC DNA]</scope>
    <source>
        <strain evidence="3 4">DSM 45582</strain>
    </source>
</reference>